<dbReference type="Proteomes" id="UP000247409">
    <property type="component" value="Unassembled WGS sequence"/>
</dbReference>
<dbReference type="AlphaFoldDB" id="A0A2V3J5N8"/>
<evidence type="ECO:0000256" key="1">
    <source>
        <dbReference type="SAM" id="Phobius"/>
    </source>
</evidence>
<name>A0A2V3J5N8_9FLOR</name>
<accession>A0A2V3J5N8</accession>
<reference evidence="2 3" key="1">
    <citation type="journal article" date="2018" name="Mol. Biol. Evol.">
        <title>Analysis of the draft genome of the red seaweed Gracilariopsis chorda provides insights into genome size evolution in Rhodophyta.</title>
        <authorList>
            <person name="Lee J."/>
            <person name="Yang E.C."/>
            <person name="Graf L."/>
            <person name="Yang J.H."/>
            <person name="Qiu H."/>
            <person name="Zel Zion U."/>
            <person name="Chan C.X."/>
            <person name="Stephens T.G."/>
            <person name="Weber A.P.M."/>
            <person name="Boo G.H."/>
            <person name="Boo S.M."/>
            <person name="Kim K.M."/>
            <person name="Shin Y."/>
            <person name="Jung M."/>
            <person name="Lee S.J."/>
            <person name="Yim H.S."/>
            <person name="Lee J.H."/>
            <person name="Bhattacharya D."/>
            <person name="Yoon H.S."/>
        </authorList>
    </citation>
    <scope>NUCLEOTIDE SEQUENCE [LARGE SCALE GENOMIC DNA]</scope>
    <source>
        <strain evidence="2 3">SKKU-2015</strain>
        <tissue evidence="2">Whole body</tissue>
    </source>
</reference>
<sequence>MTDQPQIKIPRLNTPGKSTLNSLLTAPFSIPAAVFGATAVISYVMWVRRKTAIERSSDSSESQ</sequence>
<gene>
    <name evidence="2" type="ORF">BWQ96_01552</name>
</gene>
<feature type="transmembrane region" description="Helical" evidence="1">
    <location>
        <begin position="28"/>
        <end position="47"/>
    </location>
</feature>
<keyword evidence="1" id="KW-1133">Transmembrane helix</keyword>
<keyword evidence="1" id="KW-0812">Transmembrane</keyword>
<protein>
    <submittedName>
        <fullName evidence="2">Uncharacterized protein</fullName>
    </submittedName>
</protein>
<organism evidence="2 3">
    <name type="scientific">Gracilariopsis chorda</name>
    <dbReference type="NCBI Taxonomy" id="448386"/>
    <lineage>
        <taxon>Eukaryota</taxon>
        <taxon>Rhodophyta</taxon>
        <taxon>Florideophyceae</taxon>
        <taxon>Rhodymeniophycidae</taxon>
        <taxon>Gracilariales</taxon>
        <taxon>Gracilariaceae</taxon>
        <taxon>Gracilariopsis</taxon>
    </lineage>
</organism>
<keyword evidence="3" id="KW-1185">Reference proteome</keyword>
<proteinExistence type="predicted"/>
<comment type="caution">
    <text evidence="2">The sequence shown here is derived from an EMBL/GenBank/DDBJ whole genome shotgun (WGS) entry which is preliminary data.</text>
</comment>
<keyword evidence="1" id="KW-0472">Membrane</keyword>
<dbReference type="EMBL" id="NBIV01000012">
    <property type="protein sequence ID" value="PXF48700.1"/>
    <property type="molecule type" value="Genomic_DNA"/>
</dbReference>
<evidence type="ECO:0000313" key="3">
    <source>
        <dbReference type="Proteomes" id="UP000247409"/>
    </source>
</evidence>
<evidence type="ECO:0000313" key="2">
    <source>
        <dbReference type="EMBL" id="PXF48700.1"/>
    </source>
</evidence>